<feature type="domain" description="Hedgehog/Intein (Hint)" evidence="1">
    <location>
        <begin position="168"/>
        <end position="314"/>
    </location>
</feature>
<accession>A0ABW4R4R8</accession>
<comment type="caution">
    <text evidence="2">The sequence shown here is derived from an EMBL/GenBank/DDBJ whole genome shotgun (WGS) entry which is preliminary data.</text>
</comment>
<protein>
    <submittedName>
        <fullName evidence="2">Hint domain-containing protein</fullName>
    </submittedName>
</protein>
<name>A0ABW4R4R8_9RHOB</name>
<dbReference type="EMBL" id="JBHUEN010000013">
    <property type="protein sequence ID" value="MFD1881128.1"/>
    <property type="molecule type" value="Genomic_DNA"/>
</dbReference>
<sequence>MASIKATWYLTDLTRANTQTTNWSIGTTSTPVKVWFGTAAEKSAENPSSPPYDLIIVDSTSTNGQSTPHAVDSTELRNALLAYDANNPGLTYNLSNNAGFVGTADANIDSDPEIEKTAAFAIDGKSIQSSTKAVMISLEDPTLPNANLGYKPGQGNFKPFGPGTLGPPCLTRGTRVATPLGEVAVENLSDGDLVVTKDHGAKRIARILGKTLSPSELLWNPELRPVCISAGALGHGLPEADLIVSPQHRILVRSKIAQRMFGVPEVLVAAKRLTALDGIEVVHDLEQVEYFHILFDQHEVIFANGAETESLYTGAEALRSVGKAAREEILTLFPMLRDGGAMPIPARVIASGRRGQQLAQRHLDAGKPLL</sequence>
<dbReference type="RefSeq" id="WP_379140710.1">
    <property type="nucleotide sequence ID" value="NZ_JBHUEN010000013.1"/>
</dbReference>
<dbReference type="Pfam" id="PF13403">
    <property type="entry name" value="Hint_2"/>
    <property type="match status" value="1"/>
</dbReference>
<dbReference type="InterPro" id="IPR028992">
    <property type="entry name" value="Hedgehog/Intein_dom"/>
</dbReference>
<organism evidence="2 3">
    <name type="scientific">Paracoccus pacificus</name>
    <dbReference type="NCBI Taxonomy" id="1463598"/>
    <lineage>
        <taxon>Bacteria</taxon>
        <taxon>Pseudomonadati</taxon>
        <taxon>Pseudomonadota</taxon>
        <taxon>Alphaproteobacteria</taxon>
        <taxon>Rhodobacterales</taxon>
        <taxon>Paracoccaceae</taxon>
        <taxon>Paracoccus</taxon>
    </lineage>
</organism>
<evidence type="ECO:0000259" key="1">
    <source>
        <dbReference type="Pfam" id="PF13403"/>
    </source>
</evidence>
<dbReference type="Proteomes" id="UP001597213">
    <property type="component" value="Unassembled WGS sequence"/>
</dbReference>
<evidence type="ECO:0000313" key="3">
    <source>
        <dbReference type="Proteomes" id="UP001597213"/>
    </source>
</evidence>
<proteinExistence type="predicted"/>
<keyword evidence="3" id="KW-1185">Reference proteome</keyword>
<reference evidence="3" key="1">
    <citation type="journal article" date="2019" name="Int. J. Syst. Evol. Microbiol.">
        <title>The Global Catalogue of Microorganisms (GCM) 10K type strain sequencing project: providing services to taxonomists for standard genome sequencing and annotation.</title>
        <authorList>
            <consortium name="The Broad Institute Genomics Platform"/>
            <consortium name="The Broad Institute Genome Sequencing Center for Infectious Disease"/>
            <person name="Wu L."/>
            <person name="Ma J."/>
        </authorList>
    </citation>
    <scope>NUCLEOTIDE SEQUENCE [LARGE SCALE GENOMIC DNA]</scope>
    <source>
        <strain evidence="3">CCUG 56029</strain>
    </source>
</reference>
<dbReference type="InterPro" id="IPR036844">
    <property type="entry name" value="Hint_dom_sf"/>
</dbReference>
<gene>
    <name evidence="2" type="ORF">ACFSCT_05290</name>
</gene>
<dbReference type="SUPFAM" id="SSF51294">
    <property type="entry name" value="Hedgehog/intein (Hint) domain"/>
    <property type="match status" value="1"/>
</dbReference>
<evidence type="ECO:0000313" key="2">
    <source>
        <dbReference type="EMBL" id="MFD1881128.1"/>
    </source>
</evidence>